<dbReference type="Proteomes" id="UP000006659">
    <property type="component" value="Chromosome"/>
</dbReference>
<dbReference type="EMBL" id="CP002917">
    <property type="protein sequence ID" value="AEK36182.1"/>
    <property type="molecule type" value="Genomic_DNA"/>
</dbReference>
<proteinExistence type="predicted"/>
<evidence type="ECO:0000313" key="2">
    <source>
        <dbReference type="Proteomes" id="UP000006659"/>
    </source>
</evidence>
<reference evidence="1 2" key="1">
    <citation type="journal article" date="2011" name="BMC Genomics">
        <title>Complete genome sequence of Corynebacterium variabile DSM 44702 isolated from the surface of smear-ripened cheeses and insights into cheese ripening and flavor generation.</title>
        <authorList>
            <person name="Schroeder J."/>
            <person name="Maus I."/>
            <person name="Trost E."/>
            <person name="Tauch A."/>
        </authorList>
    </citation>
    <scope>NUCLEOTIDE SEQUENCE [LARGE SCALE GENOMIC DNA]</scope>
    <source>
        <strain evidence="2">DSM 44702 / JCM 12073 / NCIMB 30131</strain>
    </source>
</reference>
<protein>
    <submittedName>
        <fullName evidence="1">Uncharacterized protein</fullName>
    </submittedName>
</protein>
<dbReference type="STRING" id="858619.CVAR_0829"/>
<accession>G0HB57</accession>
<evidence type="ECO:0000313" key="1">
    <source>
        <dbReference type="EMBL" id="AEK36182.1"/>
    </source>
</evidence>
<gene>
    <name evidence="1" type="ordered locus">CVAR_0829</name>
</gene>
<sequence>MTYETDIYRAHDDMRILGAIRDLATTAERSIDKITDRLAEANHDLTEACRGRDEAEKWAASYKRDLAGYDGDLQNLVAQKTKAADLIIKAEAMIRAENPSTAIFDLHQALEALGHNPTPPDADTAKQPF</sequence>
<dbReference type="HOGENOM" id="CLU_1945151_0_0_11"/>
<dbReference type="KEGG" id="cva:CVAR_0829"/>
<dbReference type="RefSeq" id="WP_014009370.1">
    <property type="nucleotide sequence ID" value="NC_015859.1"/>
</dbReference>
<organism evidence="1 2">
    <name type="scientific">Corynebacterium variabile (strain DSM 44702 / CIP 107183 / JCM 12073 / NCIMB 30131)</name>
    <name type="common">Corynebacterium mooreparkense</name>
    <dbReference type="NCBI Taxonomy" id="858619"/>
    <lineage>
        <taxon>Bacteria</taxon>
        <taxon>Bacillati</taxon>
        <taxon>Actinomycetota</taxon>
        <taxon>Actinomycetes</taxon>
        <taxon>Mycobacteriales</taxon>
        <taxon>Corynebacteriaceae</taxon>
        <taxon>Corynebacterium</taxon>
    </lineage>
</organism>
<name>G0HB57_CORVD</name>
<dbReference type="AlphaFoldDB" id="G0HB57"/>